<protein>
    <submittedName>
        <fullName evidence="1">Uncharacterized protein</fullName>
    </submittedName>
</protein>
<name>A0A0H5PYI8_9ZZZZ</name>
<evidence type="ECO:0000313" key="1">
    <source>
        <dbReference type="EMBL" id="CRY94209.1"/>
    </source>
</evidence>
<sequence length="368" mass="42411">MIRIFGLKSRPEAEQRARELLYERIGKQTSASLLYVTSTLTYTKVADSFSNKPITPFDVPRENREEKDYYVTCIDEEDGTIKGRVYIYPTLTGDPIEYSLSYRSSEELDPSNFTLPFRNLSEDGVRILSRLNILFSKPRLPLSPSEAQTPKGEEAIALFLGGGGAEWKPITKEQLKDGSISKEKLFDVEDEEIEAHPEEYPEEWEQNIVFYNAPSPKTLSEATGMRTDTPRAYAKALEKVIGSPLDDREKKAVIDSYEVSRKMEFIDYATYEFFRTESYDHLKEVLSHFAEFGLRKDWERNFFLLEGTTIGDWILSHKQTAEERIISQYVDKEYSTMIGLSYSYKEISEATGIPRSLIYKATGKRVWE</sequence>
<organism evidence="1">
    <name type="scientific">uncultured prokaryote</name>
    <dbReference type="NCBI Taxonomy" id="198431"/>
    <lineage>
        <taxon>unclassified sequences</taxon>
        <taxon>environmental samples</taxon>
    </lineage>
</organism>
<keyword evidence="1" id="KW-0614">Plasmid</keyword>
<dbReference type="EMBL" id="LN852889">
    <property type="protein sequence ID" value="CRY94209.1"/>
    <property type="molecule type" value="Genomic_DNA"/>
</dbReference>
<dbReference type="AlphaFoldDB" id="A0A0H5PYI8"/>
<reference evidence="1" key="1">
    <citation type="submission" date="2015-06" db="EMBL/GenBank/DDBJ databases">
        <authorList>
            <person name="Joergensen T."/>
        </authorList>
    </citation>
    <scope>NUCLEOTIDE SEQUENCE</scope>
    <source>
        <plasmid evidence="1">pRGRH0210</plasmid>
    </source>
</reference>
<accession>A0A0H5PYI8</accession>
<reference evidence="1" key="2">
    <citation type="submission" date="2015-07" db="EMBL/GenBank/DDBJ databases">
        <title>Plasmids, circular viruses and viroids from rat gut.</title>
        <authorList>
            <person name="Jorgensen T.J."/>
            <person name="Hansen M.A."/>
            <person name="Xu Z."/>
            <person name="Tabak M.A."/>
            <person name="Sorensen S.J."/>
            <person name="Hansen L.H."/>
        </authorList>
    </citation>
    <scope>NUCLEOTIDE SEQUENCE</scope>
    <source>
        <plasmid evidence="1">pRGRH0210</plasmid>
    </source>
</reference>
<proteinExistence type="predicted"/>
<geneLocation type="plasmid" evidence="1">
    <name>pRGRH0210</name>
</geneLocation>